<dbReference type="AlphaFoldDB" id="X1I3W8"/>
<dbReference type="Pfam" id="PF07963">
    <property type="entry name" value="N_methyl"/>
    <property type="match status" value="1"/>
</dbReference>
<dbReference type="PROSITE" id="PS00409">
    <property type="entry name" value="PROKAR_NTER_METHYL"/>
    <property type="match status" value="1"/>
</dbReference>
<sequence length="113" mass="12671">MAMKNKRKKPVGNFYTLRTTPETPGRGFTLIELLVVIAVIALLLSILMPSLSKARSVAKQLACAHNLKQIDLAVHLYLEGNNDTYPCAQDPVSNDPNNPYWLWMGRGWRSFVA</sequence>
<name>X1I3W8_9ZZZZ</name>
<comment type="caution">
    <text evidence="2">The sequence shown here is derived from an EMBL/GenBank/DDBJ whole genome shotgun (WGS) entry which is preliminary data.</text>
</comment>
<dbReference type="NCBIfam" id="TIGR02532">
    <property type="entry name" value="IV_pilin_GFxxxE"/>
    <property type="match status" value="1"/>
</dbReference>
<organism evidence="2">
    <name type="scientific">marine sediment metagenome</name>
    <dbReference type="NCBI Taxonomy" id="412755"/>
    <lineage>
        <taxon>unclassified sequences</taxon>
        <taxon>metagenomes</taxon>
        <taxon>ecological metagenomes</taxon>
    </lineage>
</organism>
<proteinExistence type="predicted"/>
<keyword evidence="1" id="KW-0812">Transmembrane</keyword>
<dbReference type="InterPro" id="IPR045584">
    <property type="entry name" value="Pilin-like"/>
</dbReference>
<reference evidence="2" key="1">
    <citation type="journal article" date="2014" name="Front. Microbiol.">
        <title>High frequency of phylogenetically diverse reductive dehalogenase-homologous genes in deep subseafloor sedimentary metagenomes.</title>
        <authorList>
            <person name="Kawai M."/>
            <person name="Futagami T."/>
            <person name="Toyoda A."/>
            <person name="Takaki Y."/>
            <person name="Nishi S."/>
            <person name="Hori S."/>
            <person name="Arai W."/>
            <person name="Tsubouchi T."/>
            <person name="Morono Y."/>
            <person name="Uchiyama I."/>
            <person name="Ito T."/>
            <person name="Fujiyama A."/>
            <person name="Inagaki F."/>
            <person name="Takami H."/>
        </authorList>
    </citation>
    <scope>NUCLEOTIDE SEQUENCE</scope>
    <source>
        <strain evidence="2">Expedition CK06-06</strain>
    </source>
</reference>
<evidence type="ECO:0000313" key="2">
    <source>
        <dbReference type="EMBL" id="GAH76412.1"/>
    </source>
</evidence>
<evidence type="ECO:0000256" key="1">
    <source>
        <dbReference type="SAM" id="Phobius"/>
    </source>
</evidence>
<dbReference type="SUPFAM" id="SSF54523">
    <property type="entry name" value="Pili subunits"/>
    <property type="match status" value="1"/>
</dbReference>
<protein>
    <recommendedName>
        <fullName evidence="3">Type II secretion system protein GspG C-terminal domain-containing protein</fullName>
    </recommendedName>
</protein>
<keyword evidence="1" id="KW-1133">Transmembrane helix</keyword>
<feature type="non-terminal residue" evidence="2">
    <location>
        <position position="113"/>
    </location>
</feature>
<feature type="transmembrane region" description="Helical" evidence="1">
    <location>
        <begin position="28"/>
        <end position="48"/>
    </location>
</feature>
<evidence type="ECO:0008006" key="3">
    <source>
        <dbReference type="Google" id="ProtNLM"/>
    </source>
</evidence>
<dbReference type="PANTHER" id="PTHR30093:SF2">
    <property type="entry name" value="TYPE II SECRETION SYSTEM PROTEIN H"/>
    <property type="match status" value="1"/>
</dbReference>
<dbReference type="Gene3D" id="3.30.700.10">
    <property type="entry name" value="Glycoprotein, Type 4 Pilin"/>
    <property type="match status" value="1"/>
</dbReference>
<keyword evidence="1" id="KW-0472">Membrane</keyword>
<accession>X1I3W8</accession>
<dbReference type="InterPro" id="IPR012902">
    <property type="entry name" value="N_methyl_site"/>
</dbReference>
<dbReference type="EMBL" id="BARU01044118">
    <property type="protein sequence ID" value="GAH76412.1"/>
    <property type="molecule type" value="Genomic_DNA"/>
</dbReference>
<gene>
    <name evidence="2" type="ORF">S03H2_67398</name>
</gene>
<dbReference type="PANTHER" id="PTHR30093">
    <property type="entry name" value="GENERAL SECRETION PATHWAY PROTEIN G"/>
    <property type="match status" value="1"/>
</dbReference>